<name>A0ABN7EBJ3_SPIIN</name>
<dbReference type="Proteomes" id="UP001189122">
    <property type="component" value="Unassembled WGS sequence"/>
</dbReference>
<gene>
    <name evidence="1" type="ORF">SI7747_UN021398</name>
</gene>
<evidence type="ECO:0000313" key="2">
    <source>
        <dbReference type="Proteomes" id="UP001189122"/>
    </source>
</evidence>
<comment type="caution">
    <text evidence="1">The sequence shown here is derived from an EMBL/GenBank/DDBJ whole genome shotgun (WGS) entry which is preliminary data.</text>
</comment>
<reference evidence="2" key="1">
    <citation type="journal article" date="2020" name="Sci. Rep.">
        <title>Chromosome-scale genome assembly for the duckweed Spirodela intermedia, integrating cytogenetic maps, PacBio and Oxford Nanopore libraries.</title>
        <authorList>
            <person name="Hoang P.T.N."/>
            <person name="Fiebig A."/>
            <person name="Novak P."/>
            <person name="Macas J."/>
            <person name="Cao H.X."/>
            <person name="Stepanenko A."/>
            <person name="Chen G."/>
            <person name="Borisjuk N."/>
            <person name="Scholz U."/>
            <person name="Schubert I."/>
        </authorList>
    </citation>
    <scope>NUCLEOTIDE SEQUENCE [LARGE SCALE GENOMIC DNA]</scope>
</reference>
<dbReference type="EMBL" id="CACRZD030000208">
    <property type="protein sequence ID" value="CAA6675056.1"/>
    <property type="molecule type" value="Genomic_DNA"/>
</dbReference>
<sequence length="24" mass="2723">MIVSPWLSHDLGVWFLLGVAHMTI</sequence>
<keyword evidence="2" id="KW-1185">Reference proteome</keyword>
<proteinExistence type="predicted"/>
<organism evidence="1 2">
    <name type="scientific">Spirodela intermedia</name>
    <name type="common">Intermediate duckweed</name>
    <dbReference type="NCBI Taxonomy" id="51605"/>
    <lineage>
        <taxon>Eukaryota</taxon>
        <taxon>Viridiplantae</taxon>
        <taxon>Streptophyta</taxon>
        <taxon>Embryophyta</taxon>
        <taxon>Tracheophyta</taxon>
        <taxon>Spermatophyta</taxon>
        <taxon>Magnoliopsida</taxon>
        <taxon>Liliopsida</taxon>
        <taxon>Araceae</taxon>
        <taxon>Lemnoideae</taxon>
        <taxon>Spirodela</taxon>
    </lineage>
</organism>
<protein>
    <submittedName>
        <fullName evidence="1">Uncharacterized protein</fullName>
    </submittedName>
</protein>
<accession>A0ABN7EBJ3</accession>
<evidence type="ECO:0000313" key="1">
    <source>
        <dbReference type="EMBL" id="CAA6675056.1"/>
    </source>
</evidence>